<feature type="transmembrane region" description="Helical" evidence="1">
    <location>
        <begin position="225"/>
        <end position="243"/>
    </location>
</feature>
<comment type="pathway">
    <text evidence="1">Glycolipid biosynthesis; glycosylphosphatidylinositol-anchor biosynthesis.</text>
</comment>
<comment type="caution">
    <text evidence="3">The sequence shown here is derived from an EMBL/GenBank/DDBJ whole genome shotgun (WGS) entry which is preliminary data.</text>
</comment>
<evidence type="ECO:0000256" key="1">
    <source>
        <dbReference type="RuleBase" id="RU367138"/>
    </source>
</evidence>
<comment type="function">
    <text evidence="1">Ethanolamine phosphate transferase involved in glycosylphosphatidylinositol-anchor biosynthesis. Transfers ethanolamine phosphate to the first alpha-1,4-linked mannose of the glycosylphosphatidylinositol precursor of GPI-anchor.</text>
</comment>
<keyword evidence="4" id="KW-1185">Reference proteome</keyword>
<dbReference type="InterPro" id="IPR017852">
    <property type="entry name" value="GPI_EtnP_transferase_1_C"/>
</dbReference>
<feature type="transmembrane region" description="Helical" evidence="1">
    <location>
        <begin position="287"/>
        <end position="305"/>
    </location>
</feature>
<accession>A0AAD9K7N7</accession>
<feature type="transmembrane region" description="Helical" evidence="1">
    <location>
        <begin position="457"/>
        <end position="480"/>
    </location>
</feature>
<dbReference type="GO" id="GO:0051377">
    <property type="term" value="F:mannose-ethanolamine phosphotransferase activity"/>
    <property type="evidence" value="ECO:0007669"/>
    <property type="project" value="UniProtKB-UniRule"/>
</dbReference>
<protein>
    <recommendedName>
        <fullName evidence="1">GPI ethanolamine phosphate transferase 1</fullName>
        <ecNumber evidence="1">2.-.-.-</ecNumber>
    </recommendedName>
</protein>
<keyword evidence="1" id="KW-0812">Transmembrane</keyword>
<feature type="domain" description="GPI ethanolamine phosphate transferase 1 C-terminal" evidence="2">
    <location>
        <begin position="56"/>
        <end position="516"/>
    </location>
</feature>
<gene>
    <name evidence="3" type="ORF">LSH36_37g01016</name>
</gene>
<keyword evidence="1" id="KW-0337">GPI-anchor biosynthesis</keyword>
<dbReference type="PANTHER" id="PTHR12250:SF0">
    <property type="entry name" value="GPI ETHANOLAMINE PHOSPHATE TRANSFERASE 1"/>
    <property type="match status" value="1"/>
</dbReference>
<comment type="similarity">
    <text evidence="1">Belongs to the PIGG/PIGN/PIGO family. PIGN subfamily.</text>
</comment>
<dbReference type="GO" id="GO:0005789">
    <property type="term" value="C:endoplasmic reticulum membrane"/>
    <property type="evidence" value="ECO:0007669"/>
    <property type="project" value="UniProtKB-SubCell"/>
</dbReference>
<reference evidence="3" key="1">
    <citation type="journal article" date="2023" name="Mol. Biol. Evol.">
        <title>Third-Generation Sequencing Reveals the Adaptive Role of the Epigenome in Three Deep-Sea Polychaetes.</title>
        <authorList>
            <person name="Perez M."/>
            <person name="Aroh O."/>
            <person name="Sun Y."/>
            <person name="Lan Y."/>
            <person name="Juniper S.K."/>
            <person name="Young C.R."/>
            <person name="Angers B."/>
            <person name="Qian P.Y."/>
        </authorList>
    </citation>
    <scope>NUCLEOTIDE SEQUENCE</scope>
    <source>
        <strain evidence="3">P08H-3</strain>
    </source>
</reference>
<keyword evidence="1" id="KW-1133">Transmembrane helix</keyword>
<feature type="transmembrane region" description="Helical" evidence="1">
    <location>
        <begin position="524"/>
        <end position="548"/>
    </location>
</feature>
<name>A0AAD9K7N7_9ANNE</name>
<dbReference type="InterPro" id="IPR007070">
    <property type="entry name" value="GPI_EtnP_transferase_1"/>
</dbReference>
<dbReference type="Proteomes" id="UP001208570">
    <property type="component" value="Unassembled WGS sequence"/>
</dbReference>
<feature type="transmembrane region" description="Helical" evidence="1">
    <location>
        <begin position="67"/>
        <end position="89"/>
    </location>
</feature>
<comment type="subcellular location">
    <subcellularLocation>
        <location evidence="1">Endoplasmic reticulum membrane</location>
        <topology evidence="1">Multi-pass membrane protein</topology>
    </subcellularLocation>
</comment>
<feature type="transmembrane region" description="Helical" evidence="1">
    <location>
        <begin position="365"/>
        <end position="381"/>
    </location>
</feature>
<feature type="transmembrane region" description="Helical" evidence="1">
    <location>
        <begin position="492"/>
        <end position="512"/>
    </location>
</feature>
<dbReference type="EMBL" id="JAODUP010000037">
    <property type="protein sequence ID" value="KAK2166593.1"/>
    <property type="molecule type" value="Genomic_DNA"/>
</dbReference>
<feature type="transmembrane region" description="Helical" evidence="1">
    <location>
        <begin position="115"/>
        <end position="132"/>
    </location>
</feature>
<dbReference type="EC" id="2.-.-.-" evidence="1"/>
<feature type="transmembrane region" description="Helical" evidence="1">
    <location>
        <begin position="201"/>
        <end position="218"/>
    </location>
</feature>
<dbReference type="PANTHER" id="PTHR12250">
    <property type="entry name" value="PHOSPHATIDYLINOSITOL GLYCAN, CLASS N"/>
    <property type="match status" value="1"/>
</dbReference>
<feature type="transmembrane region" description="Helical" evidence="1">
    <location>
        <begin position="317"/>
        <end position="336"/>
    </location>
</feature>
<keyword evidence="1" id="KW-0256">Endoplasmic reticulum</keyword>
<evidence type="ECO:0000259" key="2">
    <source>
        <dbReference type="Pfam" id="PF04987"/>
    </source>
</evidence>
<keyword evidence="1" id="KW-0472">Membrane</keyword>
<evidence type="ECO:0000313" key="3">
    <source>
        <dbReference type="EMBL" id="KAK2166593.1"/>
    </source>
</evidence>
<evidence type="ECO:0000313" key="4">
    <source>
        <dbReference type="Proteomes" id="UP001208570"/>
    </source>
</evidence>
<keyword evidence="1" id="KW-0808">Transferase</keyword>
<organism evidence="3 4">
    <name type="scientific">Paralvinella palmiformis</name>
    <dbReference type="NCBI Taxonomy" id="53620"/>
    <lineage>
        <taxon>Eukaryota</taxon>
        <taxon>Metazoa</taxon>
        <taxon>Spiralia</taxon>
        <taxon>Lophotrochozoa</taxon>
        <taxon>Annelida</taxon>
        <taxon>Polychaeta</taxon>
        <taxon>Sedentaria</taxon>
        <taxon>Canalipalpata</taxon>
        <taxon>Terebellida</taxon>
        <taxon>Terebelliformia</taxon>
        <taxon>Alvinellidae</taxon>
        <taxon>Paralvinella</taxon>
    </lineage>
</organism>
<feature type="transmembrane region" description="Helical" evidence="1">
    <location>
        <begin position="418"/>
        <end position="437"/>
    </location>
</feature>
<dbReference type="AlphaFoldDB" id="A0AAD9K7N7"/>
<feature type="transmembrane region" description="Helical" evidence="1">
    <location>
        <begin position="249"/>
        <end position="267"/>
    </location>
</feature>
<proteinExistence type="inferred from homology"/>
<sequence>MLQKQKTTLTRLFSPFKKLTPSMQVGKLRHIRKLIQERKFQESILESVELIGLALEGLSYYHNYDKLFLGISICLGFIGWIIYIFTVLIHQHTNIIQRHSQLEKLRQSFWTSEKGLRMVFGMFGISVMALLYAQSLPLNYYFYCLTPVILWHKVAQRHQILKDVYYYVVDSGYTRTAIILALTGLAGLELIVWSFSYRELLSVGLVAMAAWSFIAEQTEKLIKRGWVISLLSLAVFPLLPVVGREPNYYLVYFGGVLALCCALYVCLREETAIFSSSTYKRQKTRMLAAFQLLLVLLSVMILYNTQSNISEQRGLPLLNQILSWFILILSFIVPLFSSTVLYQRLFSIALSFIPLYILLSTAHEVMFFLNLCFVMFFWLRMENTVREKKIAKVEYLDFRVSQRLGEVPRKLLLSDLRCAYFFIFFLFTAFFGTGNIASINSFDPSSVLCFLTVFNPFVMGALMMWKILVPFMLVTCMFNAVHLCVNVPTQSLFLLVLLMSDVMALNFFFLVRDYGSWLEIGTSISHYVIVMAAIIFLNVLLTVSRVFTNFQIRLSRSRDTGKEQ</sequence>
<dbReference type="GO" id="GO:0006506">
    <property type="term" value="P:GPI anchor biosynthetic process"/>
    <property type="evidence" value="ECO:0007669"/>
    <property type="project" value="UniProtKB-KW"/>
</dbReference>
<dbReference type="Pfam" id="PF04987">
    <property type="entry name" value="PigN"/>
    <property type="match status" value="1"/>
</dbReference>